<dbReference type="GO" id="GO:0019646">
    <property type="term" value="P:aerobic electron transport chain"/>
    <property type="evidence" value="ECO:0007669"/>
    <property type="project" value="TreeGrafter"/>
</dbReference>
<dbReference type="EMBL" id="AP018694">
    <property type="protein sequence ID" value="BBE18257.1"/>
    <property type="molecule type" value="Genomic_DNA"/>
</dbReference>
<evidence type="ECO:0000313" key="7">
    <source>
        <dbReference type="Proteomes" id="UP001193389"/>
    </source>
</evidence>
<dbReference type="PANTHER" id="PTHR42913:SF6">
    <property type="entry name" value="SULFIDE-QUINONE REDUCTASE"/>
    <property type="match status" value="1"/>
</dbReference>
<dbReference type="SUPFAM" id="SSF51905">
    <property type="entry name" value="FAD/NAD(P)-binding domain"/>
    <property type="match status" value="1"/>
</dbReference>
<proteinExistence type="predicted"/>
<dbReference type="InterPro" id="IPR023753">
    <property type="entry name" value="FAD/NAD-binding_dom"/>
</dbReference>
<dbReference type="PANTHER" id="PTHR42913">
    <property type="entry name" value="APOPTOSIS-INDUCING FACTOR 1"/>
    <property type="match status" value="1"/>
</dbReference>
<organism evidence="6 7">
    <name type="scientific">Aquipluma nitroreducens</name>
    <dbReference type="NCBI Taxonomy" id="2010828"/>
    <lineage>
        <taxon>Bacteria</taxon>
        <taxon>Pseudomonadati</taxon>
        <taxon>Bacteroidota</taxon>
        <taxon>Bacteroidia</taxon>
        <taxon>Marinilabiliales</taxon>
        <taxon>Prolixibacteraceae</taxon>
        <taxon>Aquipluma</taxon>
    </lineage>
</organism>
<keyword evidence="3" id="KW-0274">FAD</keyword>
<evidence type="ECO:0000256" key="1">
    <source>
        <dbReference type="ARBA" id="ARBA00001974"/>
    </source>
</evidence>
<keyword evidence="7" id="KW-1185">Reference proteome</keyword>
<dbReference type="RefSeq" id="WP_318351181.1">
    <property type="nucleotide sequence ID" value="NZ_AP018694.1"/>
</dbReference>
<sequence length="485" mass="53144">MAKVVVLGAGISGHTAAAFIKKKLGSKHQVVVVSPAEYYQWIPSNIWIGVGKMTIDQVRFKLKPVYDRWKIDFKQAKATAIYPEGDEGLGRPYVSIEYTDKTRQGQTENVDYDYLVNATGPKLNFAATEGLGPGKFTHSVCSCDHAVATWDALKGCMDRMAKGEKLRFLIGTGHPGATCQGAAFEYALNVAHQIKARGLQDKAEITWISNEYELGDFGMGGAFIKRGGYVTPTKVFSESIFAEYGIRWIKRAGVTKIEEGIAHYETLDGEMKTAAFDFAMLIPAFAGAGLKAFNKAGEDITPQLFAPSGFMKVDADYSGKAFEDWSVEDWPSTYQNPAFSNIFATGIAFAPPHQISKPMKSPNGTLITPAPPRTGMPSGVIGKIVALNIVDRIKTGRTDFKHKASMGKMGAACVVSAGYGMIKGNAATMTVFPIVPDWEKYPQWGRDLTYTVGEAGLAGHWIKIVLHYMFIHKAKGYPFWWLIPE</sequence>
<dbReference type="Proteomes" id="UP001193389">
    <property type="component" value="Chromosome"/>
</dbReference>
<dbReference type="GO" id="GO:0003955">
    <property type="term" value="F:NAD(P)H dehydrogenase (quinone) activity"/>
    <property type="evidence" value="ECO:0007669"/>
    <property type="project" value="TreeGrafter"/>
</dbReference>
<dbReference type="Pfam" id="PF07992">
    <property type="entry name" value="Pyr_redox_2"/>
    <property type="match status" value="1"/>
</dbReference>
<dbReference type="AlphaFoldDB" id="A0A5K7S9Y8"/>
<protein>
    <submittedName>
        <fullName evidence="6">Sulfide:quinone oxidoreductase</fullName>
    </submittedName>
</protein>
<comment type="cofactor">
    <cofactor evidence="1">
        <name>FAD</name>
        <dbReference type="ChEBI" id="CHEBI:57692"/>
    </cofactor>
</comment>
<dbReference type="Gene3D" id="3.50.50.100">
    <property type="match status" value="1"/>
</dbReference>
<dbReference type="InterPro" id="IPR051169">
    <property type="entry name" value="NADH-Q_oxidoreductase"/>
</dbReference>
<name>A0A5K7S9Y8_9BACT</name>
<evidence type="ECO:0000256" key="2">
    <source>
        <dbReference type="ARBA" id="ARBA00022630"/>
    </source>
</evidence>
<evidence type="ECO:0000259" key="5">
    <source>
        <dbReference type="Pfam" id="PF07992"/>
    </source>
</evidence>
<feature type="domain" description="FAD/NAD(P)-binding" evidence="5">
    <location>
        <begin position="3"/>
        <end position="147"/>
    </location>
</feature>
<gene>
    <name evidence="6" type="ORF">AQPE_2419</name>
</gene>
<reference evidence="6" key="1">
    <citation type="journal article" date="2020" name="Int. J. Syst. Evol. Microbiol.">
        <title>Aquipluma nitroreducens gen. nov. sp. nov., a novel facultatively anaerobic bacterium isolated from a freshwater lake.</title>
        <authorList>
            <person name="Watanabe M."/>
            <person name="Kojima H."/>
            <person name="Fukui M."/>
        </authorList>
    </citation>
    <scope>NUCLEOTIDE SEQUENCE</scope>
    <source>
        <strain evidence="6">MeG22</strain>
    </source>
</reference>
<keyword evidence="2" id="KW-0285">Flavoprotein</keyword>
<evidence type="ECO:0000313" key="6">
    <source>
        <dbReference type="EMBL" id="BBE18257.1"/>
    </source>
</evidence>
<dbReference type="KEGG" id="anf:AQPE_2419"/>
<accession>A0A5K7S9Y8</accession>
<evidence type="ECO:0000256" key="4">
    <source>
        <dbReference type="ARBA" id="ARBA00023002"/>
    </source>
</evidence>
<keyword evidence="4" id="KW-0560">Oxidoreductase</keyword>
<evidence type="ECO:0000256" key="3">
    <source>
        <dbReference type="ARBA" id="ARBA00022827"/>
    </source>
</evidence>
<dbReference type="InterPro" id="IPR036188">
    <property type="entry name" value="FAD/NAD-bd_sf"/>
</dbReference>